<feature type="transmembrane region" description="Helical" evidence="9">
    <location>
        <begin position="198"/>
        <end position="221"/>
    </location>
</feature>
<dbReference type="AlphaFoldDB" id="A0A0B7MY13"/>
<feature type="compositionally biased region" description="Acidic residues" evidence="8">
    <location>
        <begin position="52"/>
        <end position="63"/>
    </location>
</feature>
<feature type="transmembrane region" description="Helical" evidence="9">
    <location>
        <begin position="80"/>
        <end position="103"/>
    </location>
</feature>
<keyword evidence="3" id="KW-0813">Transport</keyword>
<keyword evidence="4 9" id="KW-0812">Transmembrane</keyword>
<reference evidence="11 12" key="1">
    <citation type="submission" date="2014-09" db="EMBL/GenBank/DDBJ databases">
        <authorList>
            <person name="Ellenberger Sabrina"/>
        </authorList>
    </citation>
    <scope>NUCLEOTIDE SEQUENCE [LARGE SCALE GENOMIC DNA]</scope>
    <source>
        <strain evidence="11 12">CBS 412.66</strain>
    </source>
</reference>
<feature type="transmembrane region" description="Helical" evidence="9">
    <location>
        <begin position="272"/>
        <end position="293"/>
    </location>
</feature>
<comment type="similarity">
    <text evidence="2">Belongs to the amino acid/polyamine transporter 2 family.</text>
</comment>
<evidence type="ECO:0000313" key="12">
    <source>
        <dbReference type="Proteomes" id="UP000054107"/>
    </source>
</evidence>
<dbReference type="Pfam" id="PF01490">
    <property type="entry name" value="Aa_trans"/>
    <property type="match status" value="1"/>
</dbReference>
<dbReference type="GO" id="GO:0005783">
    <property type="term" value="C:endoplasmic reticulum"/>
    <property type="evidence" value="ECO:0007669"/>
    <property type="project" value="TreeGrafter"/>
</dbReference>
<keyword evidence="7 9" id="KW-0472">Membrane</keyword>
<gene>
    <name evidence="11" type="primary">PARPA_03619.1 scaffold 9253</name>
</gene>
<accession>A0A0B7MY13</accession>
<feature type="transmembrane region" description="Helical" evidence="9">
    <location>
        <begin position="109"/>
        <end position="132"/>
    </location>
</feature>
<dbReference type="Proteomes" id="UP000054107">
    <property type="component" value="Unassembled WGS sequence"/>
</dbReference>
<evidence type="ECO:0000256" key="4">
    <source>
        <dbReference type="ARBA" id="ARBA00022692"/>
    </source>
</evidence>
<feature type="transmembrane region" description="Helical" evidence="9">
    <location>
        <begin position="153"/>
        <end position="178"/>
    </location>
</feature>
<evidence type="ECO:0000313" key="11">
    <source>
        <dbReference type="EMBL" id="CEP10002.1"/>
    </source>
</evidence>
<keyword evidence="12" id="KW-1185">Reference proteome</keyword>
<protein>
    <recommendedName>
        <fullName evidence="10">Amino acid transporter transmembrane domain-containing protein</fullName>
    </recommendedName>
</protein>
<sequence>MSELILVDKNIRGGYDARSATNTEYAEFDFEDASNENDDNNHHQPLLSNIDSSDEYDNDEESLIDNSEQKQYKLPSEGGTIFSSFLNMANSIIGAGIIGLPFAFKEAGFWTGIFLLIALTIIVDWTVRLLMYNGKLAGRSTYQDLMEFAFGRPGLIAISIFQFAFAFGGMCAYCVIIGDTIPHVVRSLFPKIHQVPVIWLFADRRLCISFFTLFVSYPLSLYRDISKLAKTSALALAAIIVIIVSVAIEGPGTSTEIRGSSDLMFNLMGDEVFQAIAVISFAFVCHHNSFLIFGSLKQPSLNRFAVVTHWSMGIAFFTCFALAVSGYLVFTDKTVGKQHIE</sequence>
<evidence type="ECO:0000256" key="6">
    <source>
        <dbReference type="ARBA" id="ARBA00022989"/>
    </source>
</evidence>
<evidence type="ECO:0000256" key="9">
    <source>
        <dbReference type="SAM" id="Phobius"/>
    </source>
</evidence>
<evidence type="ECO:0000256" key="2">
    <source>
        <dbReference type="ARBA" id="ARBA00008066"/>
    </source>
</evidence>
<evidence type="ECO:0000259" key="10">
    <source>
        <dbReference type="Pfam" id="PF01490"/>
    </source>
</evidence>
<keyword evidence="5" id="KW-0029">Amino-acid transport</keyword>
<comment type="subcellular location">
    <subcellularLocation>
        <location evidence="1">Membrane</location>
        <topology evidence="1">Multi-pass membrane protein</topology>
    </subcellularLocation>
</comment>
<keyword evidence="6 9" id="KW-1133">Transmembrane helix</keyword>
<dbReference type="GO" id="GO:0015179">
    <property type="term" value="F:L-amino acid transmembrane transporter activity"/>
    <property type="evidence" value="ECO:0007669"/>
    <property type="project" value="TreeGrafter"/>
</dbReference>
<dbReference type="OrthoDB" id="28208at2759"/>
<feature type="transmembrane region" description="Helical" evidence="9">
    <location>
        <begin position="233"/>
        <end position="252"/>
    </location>
</feature>
<dbReference type="EMBL" id="LN723087">
    <property type="protein sequence ID" value="CEP10002.1"/>
    <property type="molecule type" value="Genomic_DNA"/>
</dbReference>
<evidence type="ECO:0000256" key="3">
    <source>
        <dbReference type="ARBA" id="ARBA00022448"/>
    </source>
</evidence>
<name>A0A0B7MY13_9FUNG</name>
<proteinExistence type="inferred from homology"/>
<dbReference type="GO" id="GO:0016020">
    <property type="term" value="C:membrane"/>
    <property type="evidence" value="ECO:0007669"/>
    <property type="project" value="UniProtKB-SubCell"/>
</dbReference>
<dbReference type="STRING" id="35722.A0A0B7MY13"/>
<evidence type="ECO:0000256" key="1">
    <source>
        <dbReference type="ARBA" id="ARBA00004141"/>
    </source>
</evidence>
<evidence type="ECO:0000256" key="8">
    <source>
        <dbReference type="SAM" id="MobiDB-lite"/>
    </source>
</evidence>
<feature type="region of interest" description="Disordered" evidence="8">
    <location>
        <begin position="33"/>
        <end position="69"/>
    </location>
</feature>
<feature type="domain" description="Amino acid transporter transmembrane" evidence="10">
    <location>
        <begin position="78"/>
        <end position="336"/>
    </location>
</feature>
<feature type="transmembrane region" description="Helical" evidence="9">
    <location>
        <begin position="305"/>
        <end position="330"/>
    </location>
</feature>
<dbReference type="PANTHER" id="PTHR22950">
    <property type="entry name" value="AMINO ACID TRANSPORTER"/>
    <property type="match status" value="1"/>
</dbReference>
<dbReference type="PANTHER" id="PTHR22950:SF458">
    <property type="entry name" value="SODIUM-COUPLED NEUTRAL AMINO ACID TRANSPORTER 11-RELATED"/>
    <property type="match status" value="1"/>
</dbReference>
<dbReference type="InterPro" id="IPR013057">
    <property type="entry name" value="AA_transpt_TM"/>
</dbReference>
<evidence type="ECO:0000256" key="5">
    <source>
        <dbReference type="ARBA" id="ARBA00022970"/>
    </source>
</evidence>
<evidence type="ECO:0000256" key="7">
    <source>
        <dbReference type="ARBA" id="ARBA00023136"/>
    </source>
</evidence>
<organism evidence="11 12">
    <name type="scientific">Parasitella parasitica</name>
    <dbReference type="NCBI Taxonomy" id="35722"/>
    <lineage>
        <taxon>Eukaryota</taxon>
        <taxon>Fungi</taxon>
        <taxon>Fungi incertae sedis</taxon>
        <taxon>Mucoromycota</taxon>
        <taxon>Mucoromycotina</taxon>
        <taxon>Mucoromycetes</taxon>
        <taxon>Mucorales</taxon>
        <taxon>Mucorineae</taxon>
        <taxon>Mucoraceae</taxon>
        <taxon>Parasitella</taxon>
    </lineage>
</organism>